<organism evidence="13 14">
    <name type="scientific">Mycena metata</name>
    <dbReference type="NCBI Taxonomy" id="1033252"/>
    <lineage>
        <taxon>Eukaryota</taxon>
        <taxon>Fungi</taxon>
        <taxon>Dikarya</taxon>
        <taxon>Basidiomycota</taxon>
        <taxon>Agaricomycotina</taxon>
        <taxon>Agaricomycetes</taxon>
        <taxon>Agaricomycetidae</taxon>
        <taxon>Agaricales</taxon>
        <taxon>Marasmiineae</taxon>
        <taxon>Mycenaceae</taxon>
        <taxon>Mycena</taxon>
    </lineage>
</organism>
<evidence type="ECO:0000313" key="14">
    <source>
        <dbReference type="Proteomes" id="UP001215598"/>
    </source>
</evidence>
<evidence type="ECO:0000259" key="12">
    <source>
        <dbReference type="PROSITE" id="PS51569"/>
    </source>
</evidence>
<dbReference type="PROSITE" id="PS51569">
    <property type="entry name" value="DOT1"/>
    <property type="match status" value="1"/>
</dbReference>
<sequence length="251" mass="28206">MLRDIKYPGIPAQVVHHVLDETYYRCIMLCRDTLREYKAGSNQVYGELMPSLVDKIIDLTGLNEPSTFLDFGSGLGHVVMQLQTGCQGYGFELMPTVSAIATWKSELFLERCRMWGLKCGPFVLMEGDMTTNSLVPDELLGAAGVVLVNNKAFDATPNLKDGAYVVSLLPLSIHFNGPITERNFYDVGHFFDVTTYTSAKGEASWCHSEQKYYVCRVDHAGYHTKFRRFGQFRSRRSAQSQGCQWPGCLIS</sequence>
<dbReference type="EMBL" id="JARKIB010000009">
    <property type="protein sequence ID" value="KAJ7776451.1"/>
    <property type="molecule type" value="Genomic_DNA"/>
</dbReference>
<keyword evidence="8 11" id="KW-0539">Nucleus</keyword>
<evidence type="ECO:0000256" key="10">
    <source>
        <dbReference type="ARBA" id="ARBA00047770"/>
    </source>
</evidence>
<gene>
    <name evidence="13" type="ORF">B0H16DRAFT_1659787</name>
</gene>
<dbReference type="InterPro" id="IPR030445">
    <property type="entry name" value="H3-K79_meTrfase"/>
</dbReference>
<feature type="domain" description="DOT1" evidence="12">
    <location>
        <begin position="1"/>
        <end position="230"/>
    </location>
</feature>
<dbReference type="Proteomes" id="UP001215598">
    <property type="component" value="Unassembled WGS sequence"/>
</dbReference>
<evidence type="ECO:0000256" key="1">
    <source>
        <dbReference type="ARBA" id="ARBA00004123"/>
    </source>
</evidence>
<evidence type="ECO:0000256" key="2">
    <source>
        <dbReference type="ARBA" id="ARBA00012190"/>
    </source>
</evidence>
<dbReference type="InterPro" id="IPR029063">
    <property type="entry name" value="SAM-dependent_MTases_sf"/>
</dbReference>
<evidence type="ECO:0000313" key="13">
    <source>
        <dbReference type="EMBL" id="KAJ7776451.1"/>
    </source>
</evidence>
<dbReference type="AlphaFoldDB" id="A0AAD7K4G3"/>
<protein>
    <recommendedName>
        <fullName evidence="3 11">Histone-lysine N-methyltransferase, H3 lysine-79 specific</fullName>
        <ecNumber evidence="2 11">2.1.1.360</ecNumber>
    </recommendedName>
    <alternativeName>
        <fullName evidence="9 11">Histone H3-K79 methyltransferase</fullName>
    </alternativeName>
</protein>
<evidence type="ECO:0000256" key="9">
    <source>
        <dbReference type="ARBA" id="ARBA00029821"/>
    </source>
</evidence>
<comment type="miscellaneous">
    <text evidence="11">In contrast to other lysine histone methyltransferases, it does not contain a SET domain, suggesting the existence of another mechanism for methylation of lysine residues of histones.</text>
</comment>
<evidence type="ECO:0000256" key="4">
    <source>
        <dbReference type="ARBA" id="ARBA00022603"/>
    </source>
</evidence>
<evidence type="ECO:0000256" key="5">
    <source>
        <dbReference type="ARBA" id="ARBA00022679"/>
    </source>
</evidence>
<dbReference type="Pfam" id="PF08123">
    <property type="entry name" value="DOT1"/>
    <property type="match status" value="1"/>
</dbReference>
<reference evidence="13" key="1">
    <citation type="submission" date="2023-03" db="EMBL/GenBank/DDBJ databases">
        <title>Massive genome expansion in bonnet fungi (Mycena s.s.) driven by repeated elements and novel gene families across ecological guilds.</title>
        <authorList>
            <consortium name="Lawrence Berkeley National Laboratory"/>
            <person name="Harder C.B."/>
            <person name="Miyauchi S."/>
            <person name="Viragh M."/>
            <person name="Kuo A."/>
            <person name="Thoen E."/>
            <person name="Andreopoulos B."/>
            <person name="Lu D."/>
            <person name="Skrede I."/>
            <person name="Drula E."/>
            <person name="Henrissat B."/>
            <person name="Morin E."/>
            <person name="Kohler A."/>
            <person name="Barry K."/>
            <person name="LaButti K."/>
            <person name="Morin E."/>
            <person name="Salamov A."/>
            <person name="Lipzen A."/>
            <person name="Mereny Z."/>
            <person name="Hegedus B."/>
            <person name="Baldrian P."/>
            <person name="Stursova M."/>
            <person name="Weitz H."/>
            <person name="Taylor A."/>
            <person name="Grigoriev I.V."/>
            <person name="Nagy L.G."/>
            <person name="Martin F."/>
            <person name="Kauserud H."/>
        </authorList>
    </citation>
    <scope>NUCLEOTIDE SEQUENCE</scope>
    <source>
        <strain evidence="13">CBHHK182m</strain>
    </source>
</reference>
<accession>A0AAD7K4G3</accession>
<keyword evidence="5 11" id="KW-0808">Transferase</keyword>
<keyword evidence="6 11" id="KW-0949">S-adenosyl-L-methionine</keyword>
<keyword evidence="14" id="KW-1185">Reference proteome</keyword>
<evidence type="ECO:0000256" key="11">
    <source>
        <dbReference type="RuleBase" id="RU271113"/>
    </source>
</evidence>
<comment type="function">
    <text evidence="11">Histone methyltransferase that specifically trimethylates histone H3 to form H3K79me3. This methylation is required for telomere silencing and for the pachytene checkpoint during the meiotic cell cycle by allowing the recruitment of RAD9 to double strand breaks. Nucleosomes are preferred as substrate compared to free histone.</text>
</comment>
<dbReference type="GO" id="GO:0140956">
    <property type="term" value="F:histone H3K79 trimethyltransferase activity"/>
    <property type="evidence" value="ECO:0007669"/>
    <property type="project" value="UniProtKB-EC"/>
</dbReference>
<dbReference type="GO" id="GO:0032259">
    <property type="term" value="P:methylation"/>
    <property type="evidence" value="ECO:0007669"/>
    <property type="project" value="UniProtKB-KW"/>
</dbReference>
<comment type="activity regulation">
    <text evidence="11">Ubiquitination of histone H2B to form H2BK123ub1 is required for efficient DOT1 methyltransferase activity on histone H3.</text>
</comment>
<keyword evidence="4 11" id="KW-0489">Methyltransferase</keyword>
<evidence type="ECO:0000256" key="7">
    <source>
        <dbReference type="ARBA" id="ARBA00022853"/>
    </source>
</evidence>
<evidence type="ECO:0000256" key="6">
    <source>
        <dbReference type="ARBA" id="ARBA00022691"/>
    </source>
</evidence>
<dbReference type="PANTHER" id="PTHR21451:SF0">
    <property type="entry name" value="HISTONE-LYSINE N-METHYLTRANSFERASE, H3 LYSINE-79 SPECIFIC"/>
    <property type="match status" value="1"/>
</dbReference>
<comment type="catalytic activity">
    <reaction evidence="10 11">
        <text>L-lysyl(79)-[histone H3] + 3 S-adenosyl-L-methionine = N(6),N(6),N(6)-trimethyl-L-lysyl(79)-[histone H3] + 3 S-adenosyl-L-homocysteine + 3 H(+)</text>
        <dbReference type="Rhea" id="RHEA:60328"/>
        <dbReference type="Rhea" id="RHEA-COMP:15549"/>
        <dbReference type="Rhea" id="RHEA-COMP:15552"/>
        <dbReference type="ChEBI" id="CHEBI:15378"/>
        <dbReference type="ChEBI" id="CHEBI:29969"/>
        <dbReference type="ChEBI" id="CHEBI:57856"/>
        <dbReference type="ChEBI" id="CHEBI:59789"/>
        <dbReference type="ChEBI" id="CHEBI:61961"/>
        <dbReference type="EC" id="2.1.1.360"/>
    </reaction>
</comment>
<dbReference type="SUPFAM" id="SSF53335">
    <property type="entry name" value="S-adenosyl-L-methionine-dependent methyltransferases"/>
    <property type="match status" value="1"/>
</dbReference>
<keyword evidence="7 11" id="KW-0156">Chromatin regulator</keyword>
<dbReference type="GO" id="GO:0000077">
    <property type="term" value="P:DNA damage checkpoint signaling"/>
    <property type="evidence" value="ECO:0007669"/>
    <property type="project" value="TreeGrafter"/>
</dbReference>
<dbReference type="Gene3D" id="3.40.50.150">
    <property type="entry name" value="Vaccinia Virus protein VP39"/>
    <property type="match status" value="1"/>
</dbReference>
<comment type="subcellular location">
    <subcellularLocation>
        <location evidence="1 11">Nucleus</location>
    </subcellularLocation>
</comment>
<comment type="caution">
    <text evidence="13">The sequence shown here is derived from an EMBL/GenBank/DDBJ whole genome shotgun (WGS) entry which is preliminary data.</text>
</comment>
<dbReference type="GO" id="GO:0005634">
    <property type="term" value="C:nucleus"/>
    <property type="evidence" value="ECO:0007669"/>
    <property type="project" value="UniProtKB-SubCell"/>
</dbReference>
<name>A0AAD7K4G3_9AGAR</name>
<dbReference type="GO" id="GO:0006281">
    <property type="term" value="P:DNA repair"/>
    <property type="evidence" value="ECO:0007669"/>
    <property type="project" value="TreeGrafter"/>
</dbReference>
<dbReference type="EC" id="2.1.1.360" evidence="2 11"/>
<dbReference type="InterPro" id="IPR025789">
    <property type="entry name" value="DOT1_dom"/>
</dbReference>
<evidence type="ECO:0000256" key="3">
    <source>
        <dbReference type="ARBA" id="ARBA00020987"/>
    </source>
</evidence>
<evidence type="ECO:0000256" key="8">
    <source>
        <dbReference type="ARBA" id="ARBA00023242"/>
    </source>
</evidence>
<comment type="similarity">
    <text evidence="11">Belongs to the class I-like SAM-binding methyltransferase superfamily. DOT1 family.</text>
</comment>
<dbReference type="PANTHER" id="PTHR21451">
    <property type="entry name" value="HISTONE H3 METHYLTRANSFERASE"/>
    <property type="match status" value="1"/>
</dbReference>
<proteinExistence type="inferred from homology"/>